<sequence length="333" mass="39082">MILFVENYKIFQNWASKTYPFKCQALKDDPRIDTYDFGNSLRNINYNDYETIIFGWHGIPINKYYTRNHAFYSNYIEHLEDEETVNEIIEPLISCNNIKKYIMVQDLHNEDYKDGLKGLISYLNKYNITGIITPYKNTKNINTVLSATKNLKVIWIPHHIDTQYFKNYNQEKKYDVLLYGNDNTKYYSFRNRVINLLLEEGKNNGIIVHRIPRPRNYFRYNAAISNANLSKLISRSRLTLCTSSCLDYLLGKYFETSFSGSVILGNMPEDGKQIWKNNYVHIDNNMSDNQIIETISNALNDEELLKTISSNMYKVTTSNFPLSSFVDHLCDQL</sequence>
<dbReference type="EMBL" id="MN740313">
    <property type="protein sequence ID" value="QHT99725.1"/>
    <property type="molecule type" value="Genomic_DNA"/>
</dbReference>
<protein>
    <recommendedName>
        <fullName evidence="2">Glycosyltransferase</fullName>
    </recommendedName>
</protein>
<name>A0A6C0J4V2_9ZZZZ</name>
<proteinExistence type="predicted"/>
<evidence type="ECO:0000313" key="1">
    <source>
        <dbReference type="EMBL" id="QHT99725.1"/>
    </source>
</evidence>
<evidence type="ECO:0008006" key="2">
    <source>
        <dbReference type="Google" id="ProtNLM"/>
    </source>
</evidence>
<accession>A0A6C0J4V2</accession>
<organism evidence="1">
    <name type="scientific">viral metagenome</name>
    <dbReference type="NCBI Taxonomy" id="1070528"/>
    <lineage>
        <taxon>unclassified sequences</taxon>
        <taxon>metagenomes</taxon>
        <taxon>organismal metagenomes</taxon>
    </lineage>
</organism>
<reference evidence="1" key="1">
    <citation type="journal article" date="2020" name="Nature">
        <title>Giant virus diversity and host interactions through global metagenomics.</title>
        <authorList>
            <person name="Schulz F."/>
            <person name="Roux S."/>
            <person name="Paez-Espino D."/>
            <person name="Jungbluth S."/>
            <person name="Walsh D.A."/>
            <person name="Denef V.J."/>
            <person name="McMahon K.D."/>
            <person name="Konstantinidis K.T."/>
            <person name="Eloe-Fadrosh E.A."/>
            <person name="Kyrpides N.C."/>
            <person name="Woyke T."/>
        </authorList>
    </citation>
    <scope>NUCLEOTIDE SEQUENCE</scope>
    <source>
        <strain evidence="1">GVMAG-M-3300025727-45</strain>
    </source>
</reference>
<dbReference type="AlphaFoldDB" id="A0A6C0J4V2"/>